<sequence length="52" mass="5921">MTVYNRLADWVGLLYWAEQLEASGLDAVNQAFTQAPEFDELYAGQTRLPNSR</sequence>
<dbReference type="AlphaFoldDB" id="A0A7Y3TXN9"/>
<gene>
    <name evidence="1" type="ORF">HLB35_10910</name>
</gene>
<reference evidence="1 2" key="2">
    <citation type="submission" date="2020-06" db="EMBL/GenBank/DDBJ databases">
        <title>Halomonas songnenensis sp. nov., a moderately halophilic bacterium isolated from saline and alkaline soils.</title>
        <authorList>
            <person name="Jiang J."/>
            <person name="Pan Y."/>
        </authorList>
    </citation>
    <scope>NUCLEOTIDE SEQUENCE [LARGE SCALE GENOMIC DNA]</scope>
    <source>
        <strain evidence="1 2">TBZ9</strain>
    </source>
</reference>
<name>A0A7Y3TXN9_9GAMM</name>
<dbReference type="RefSeq" id="WP_171702603.1">
    <property type="nucleotide sequence ID" value="NZ_JABFHI010000004.1"/>
</dbReference>
<proteinExistence type="predicted"/>
<reference evidence="1 2" key="1">
    <citation type="submission" date="2020-05" db="EMBL/GenBank/DDBJ databases">
        <authorList>
            <person name="Ruan W."/>
            <person name="Jeon C.O."/>
            <person name="Chun B.H."/>
        </authorList>
    </citation>
    <scope>NUCLEOTIDE SEQUENCE [LARGE SCALE GENOMIC DNA]</scope>
    <source>
        <strain evidence="1 2">TBZ9</strain>
    </source>
</reference>
<organism evidence="1 2">
    <name type="scientific">Vreelandella azerica</name>
    <dbReference type="NCBI Taxonomy" id="2732867"/>
    <lineage>
        <taxon>Bacteria</taxon>
        <taxon>Pseudomonadati</taxon>
        <taxon>Pseudomonadota</taxon>
        <taxon>Gammaproteobacteria</taxon>
        <taxon>Oceanospirillales</taxon>
        <taxon>Halomonadaceae</taxon>
        <taxon>Vreelandella</taxon>
    </lineage>
</organism>
<dbReference type="Proteomes" id="UP000588806">
    <property type="component" value="Unassembled WGS sequence"/>
</dbReference>
<comment type="caution">
    <text evidence="1">The sequence shown here is derived from an EMBL/GenBank/DDBJ whole genome shotgun (WGS) entry which is preliminary data.</text>
</comment>
<evidence type="ECO:0000313" key="2">
    <source>
        <dbReference type="Proteomes" id="UP000588806"/>
    </source>
</evidence>
<evidence type="ECO:0000313" key="1">
    <source>
        <dbReference type="EMBL" id="NOG32141.1"/>
    </source>
</evidence>
<protein>
    <submittedName>
        <fullName evidence="1">Uncharacterized protein</fullName>
    </submittedName>
</protein>
<accession>A0A7Y3TXN9</accession>
<dbReference type="EMBL" id="JABFHI010000004">
    <property type="protein sequence ID" value="NOG32141.1"/>
    <property type="molecule type" value="Genomic_DNA"/>
</dbReference>
<keyword evidence="2" id="KW-1185">Reference proteome</keyword>